<comment type="similarity">
    <text evidence="1">Belongs to the DEFL family.</text>
</comment>
<evidence type="ECO:0000256" key="1">
    <source>
        <dbReference type="ARBA" id="ARBA00006722"/>
    </source>
</evidence>
<dbReference type="EMBL" id="CM004394">
    <property type="protein sequence ID" value="OAY43082.1"/>
    <property type="molecule type" value="Genomic_DNA"/>
</dbReference>
<dbReference type="InterPro" id="IPR010851">
    <property type="entry name" value="DEFL"/>
</dbReference>
<evidence type="ECO:0000313" key="7">
    <source>
        <dbReference type="EMBL" id="OAY43082.1"/>
    </source>
</evidence>
<name>A0A2C9VET4_MANES</name>
<evidence type="ECO:0000256" key="5">
    <source>
        <dbReference type="ARBA" id="ARBA00023157"/>
    </source>
</evidence>
<protein>
    <recommendedName>
        <fullName evidence="9">Knottin scorpion toxin-like domain-containing protein</fullName>
    </recommendedName>
</protein>
<accession>A0A2C9VET4</accession>
<dbReference type="GO" id="GO:0050832">
    <property type="term" value="P:defense response to fungus"/>
    <property type="evidence" value="ECO:0007669"/>
    <property type="project" value="UniProtKB-KW"/>
</dbReference>
<dbReference type="Proteomes" id="UP000091857">
    <property type="component" value="Chromosome 8"/>
</dbReference>
<keyword evidence="8" id="KW-1185">Reference proteome</keyword>
<comment type="caution">
    <text evidence="7">The sequence shown here is derived from an EMBL/GenBank/DDBJ whole genome shotgun (WGS) entry which is preliminary data.</text>
</comment>
<reference evidence="8" key="1">
    <citation type="journal article" date="2016" name="Nat. Biotechnol.">
        <title>Sequencing wild and cultivated cassava and related species reveals extensive interspecific hybridization and genetic diversity.</title>
        <authorList>
            <person name="Bredeson J.V."/>
            <person name="Lyons J.B."/>
            <person name="Prochnik S.E."/>
            <person name="Wu G.A."/>
            <person name="Ha C.M."/>
            <person name="Edsinger-Gonzales E."/>
            <person name="Grimwood J."/>
            <person name="Schmutz J."/>
            <person name="Rabbi I.Y."/>
            <person name="Egesi C."/>
            <person name="Nauluvula P."/>
            <person name="Lebot V."/>
            <person name="Ndunguru J."/>
            <person name="Mkamilo G."/>
            <person name="Bart R.S."/>
            <person name="Setter T.L."/>
            <person name="Gleadow R.M."/>
            <person name="Kulakow P."/>
            <person name="Ferguson M.E."/>
            <person name="Rounsley S."/>
            <person name="Rokhsar D.S."/>
        </authorList>
    </citation>
    <scope>NUCLEOTIDE SEQUENCE [LARGE SCALE GENOMIC DNA]</scope>
    <source>
        <strain evidence="8">cv. AM560-2</strain>
    </source>
</reference>
<dbReference type="Pfam" id="PF07333">
    <property type="entry name" value="SLR1-BP"/>
    <property type="match status" value="1"/>
</dbReference>
<keyword evidence="2" id="KW-0929">Antimicrobial</keyword>
<evidence type="ECO:0000256" key="4">
    <source>
        <dbReference type="ARBA" id="ARBA00022821"/>
    </source>
</evidence>
<keyword evidence="4" id="KW-0611">Plant defense</keyword>
<evidence type="ECO:0000256" key="3">
    <source>
        <dbReference type="ARBA" id="ARBA00022577"/>
    </source>
</evidence>
<dbReference type="GO" id="GO:0031640">
    <property type="term" value="P:killing of cells of another organism"/>
    <property type="evidence" value="ECO:0007669"/>
    <property type="project" value="UniProtKB-KW"/>
</dbReference>
<keyword evidence="6" id="KW-0732">Signal</keyword>
<dbReference type="AlphaFoldDB" id="A0A2C9VET4"/>
<keyword evidence="3" id="KW-0295">Fungicide</keyword>
<evidence type="ECO:0000256" key="6">
    <source>
        <dbReference type="SAM" id="SignalP"/>
    </source>
</evidence>
<keyword evidence="5" id="KW-1015">Disulfide bond</keyword>
<organism evidence="7 8">
    <name type="scientific">Manihot esculenta</name>
    <name type="common">Cassava</name>
    <name type="synonym">Jatropha manihot</name>
    <dbReference type="NCBI Taxonomy" id="3983"/>
    <lineage>
        <taxon>Eukaryota</taxon>
        <taxon>Viridiplantae</taxon>
        <taxon>Streptophyta</taxon>
        <taxon>Embryophyta</taxon>
        <taxon>Tracheophyta</taxon>
        <taxon>Spermatophyta</taxon>
        <taxon>Magnoliopsida</taxon>
        <taxon>eudicotyledons</taxon>
        <taxon>Gunneridae</taxon>
        <taxon>Pentapetalae</taxon>
        <taxon>rosids</taxon>
        <taxon>fabids</taxon>
        <taxon>Malpighiales</taxon>
        <taxon>Euphorbiaceae</taxon>
        <taxon>Crotonoideae</taxon>
        <taxon>Manihoteae</taxon>
        <taxon>Manihot</taxon>
    </lineage>
</organism>
<evidence type="ECO:0000256" key="2">
    <source>
        <dbReference type="ARBA" id="ARBA00022529"/>
    </source>
</evidence>
<gene>
    <name evidence="7" type="ORF">MANES_08G040832v8</name>
</gene>
<evidence type="ECO:0000313" key="8">
    <source>
        <dbReference type="Proteomes" id="UP000091857"/>
    </source>
</evidence>
<feature type="chain" id="PRO_5011976862" description="Knottin scorpion toxin-like domain-containing protein" evidence="6">
    <location>
        <begin position="28"/>
        <end position="79"/>
    </location>
</feature>
<proteinExistence type="inferred from homology"/>
<feature type="signal peptide" evidence="6">
    <location>
        <begin position="1"/>
        <end position="27"/>
    </location>
</feature>
<evidence type="ECO:0008006" key="9">
    <source>
        <dbReference type="Google" id="ProtNLM"/>
    </source>
</evidence>
<sequence>MVRLSFKHFLVLLLVFSGELIVYQTEGKYCNETLKPLPGSGGKCVIYGCRILCDMFYKGSNAECVDVSSGSRCVCSWEC</sequence>
<dbReference type="Gramene" id="Manes.08G040832.1.v8.1">
    <property type="protein sequence ID" value="Manes.08G040832.1.v8.1.CDS"/>
    <property type="gene ID" value="Manes.08G040832.v8.1"/>
</dbReference>